<accession>A0A0E9UZA7</accession>
<protein>
    <submittedName>
        <fullName evidence="1">Uncharacterized protein</fullName>
    </submittedName>
</protein>
<name>A0A0E9UZA7_ANGAN</name>
<evidence type="ECO:0000313" key="1">
    <source>
        <dbReference type="EMBL" id="JAH71219.1"/>
    </source>
</evidence>
<dbReference type="EMBL" id="GBXM01037358">
    <property type="protein sequence ID" value="JAH71219.1"/>
    <property type="molecule type" value="Transcribed_RNA"/>
</dbReference>
<proteinExistence type="predicted"/>
<reference evidence="1" key="2">
    <citation type="journal article" date="2015" name="Fish Shellfish Immunol.">
        <title>Early steps in the European eel (Anguilla anguilla)-Vibrio vulnificus interaction in the gills: Role of the RtxA13 toxin.</title>
        <authorList>
            <person name="Callol A."/>
            <person name="Pajuelo D."/>
            <person name="Ebbesson L."/>
            <person name="Teles M."/>
            <person name="MacKenzie S."/>
            <person name="Amaro C."/>
        </authorList>
    </citation>
    <scope>NUCLEOTIDE SEQUENCE</scope>
</reference>
<reference evidence="1" key="1">
    <citation type="submission" date="2014-11" db="EMBL/GenBank/DDBJ databases">
        <authorList>
            <person name="Amaro Gonzalez C."/>
        </authorList>
    </citation>
    <scope>NUCLEOTIDE SEQUENCE</scope>
</reference>
<organism evidence="1">
    <name type="scientific">Anguilla anguilla</name>
    <name type="common">European freshwater eel</name>
    <name type="synonym">Muraena anguilla</name>
    <dbReference type="NCBI Taxonomy" id="7936"/>
    <lineage>
        <taxon>Eukaryota</taxon>
        <taxon>Metazoa</taxon>
        <taxon>Chordata</taxon>
        <taxon>Craniata</taxon>
        <taxon>Vertebrata</taxon>
        <taxon>Euteleostomi</taxon>
        <taxon>Actinopterygii</taxon>
        <taxon>Neopterygii</taxon>
        <taxon>Teleostei</taxon>
        <taxon>Anguilliformes</taxon>
        <taxon>Anguillidae</taxon>
        <taxon>Anguilla</taxon>
    </lineage>
</organism>
<sequence length="36" mass="4339">MCLAMQEVCRLQVIRDGRRKHLFLYKDSKSTLDQKK</sequence>
<dbReference type="AlphaFoldDB" id="A0A0E9UZA7"/>